<dbReference type="PANTHER" id="PTHR33495:SF14">
    <property type="entry name" value="ANTI-SIGMA FACTOR ANTAGONIST"/>
    <property type="match status" value="1"/>
</dbReference>
<proteinExistence type="inferred from homology"/>
<dbReference type="AlphaFoldDB" id="A0A2S6GJP5"/>
<evidence type="ECO:0000313" key="5">
    <source>
        <dbReference type="Proteomes" id="UP000239203"/>
    </source>
</evidence>
<evidence type="ECO:0000256" key="2">
    <source>
        <dbReference type="RuleBase" id="RU003749"/>
    </source>
</evidence>
<dbReference type="RefSeq" id="WP_104481200.1">
    <property type="nucleotide sequence ID" value="NZ_CP154825.1"/>
</dbReference>
<gene>
    <name evidence="4" type="ORF">CLV40_11491</name>
</gene>
<reference evidence="4 5" key="1">
    <citation type="submission" date="2018-02" db="EMBL/GenBank/DDBJ databases">
        <title>Genomic Encyclopedia of Archaeal and Bacterial Type Strains, Phase II (KMG-II): from individual species to whole genera.</title>
        <authorList>
            <person name="Goeker M."/>
        </authorList>
    </citation>
    <scope>NUCLEOTIDE SEQUENCE [LARGE SCALE GENOMIC DNA]</scope>
    <source>
        <strain evidence="4 5">YU 961-1</strain>
    </source>
</reference>
<dbReference type="InterPro" id="IPR002645">
    <property type="entry name" value="STAS_dom"/>
</dbReference>
<dbReference type="OrthoDB" id="280847at2"/>
<accession>A0A2S6GJP5</accession>
<comment type="similarity">
    <text evidence="1 2">Belongs to the anti-sigma-factor antagonist family.</text>
</comment>
<protein>
    <recommendedName>
        <fullName evidence="2">Anti-sigma factor antagonist</fullName>
    </recommendedName>
</protein>
<dbReference type="Proteomes" id="UP000239203">
    <property type="component" value="Unassembled WGS sequence"/>
</dbReference>
<sequence>MQLSKHVQGGVTIIGLDGELDSGTAARTKAGLDELLPDHGSVVLDLSRASYMSSAGLRVLLLVHRRVQATGVALSLAGLTPEVREAMVATGFLDFFTVLDTVPGDEVVPR</sequence>
<dbReference type="InterPro" id="IPR003658">
    <property type="entry name" value="Anti-sigma_ant"/>
</dbReference>
<evidence type="ECO:0000313" key="4">
    <source>
        <dbReference type="EMBL" id="PPK65439.1"/>
    </source>
</evidence>
<keyword evidence="5" id="KW-1185">Reference proteome</keyword>
<feature type="domain" description="STAS" evidence="3">
    <location>
        <begin position="1"/>
        <end position="110"/>
    </location>
</feature>
<dbReference type="CDD" id="cd07043">
    <property type="entry name" value="STAS_anti-anti-sigma_factors"/>
    <property type="match status" value="1"/>
</dbReference>
<evidence type="ECO:0000256" key="1">
    <source>
        <dbReference type="ARBA" id="ARBA00009013"/>
    </source>
</evidence>
<dbReference type="EMBL" id="PTIX01000014">
    <property type="protein sequence ID" value="PPK65439.1"/>
    <property type="molecule type" value="Genomic_DNA"/>
</dbReference>
<comment type="caution">
    <text evidence="4">The sequence shown here is derived from an EMBL/GenBank/DDBJ whole genome shotgun (WGS) entry which is preliminary data.</text>
</comment>
<dbReference type="Gene3D" id="3.30.750.24">
    <property type="entry name" value="STAS domain"/>
    <property type="match status" value="1"/>
</dbReference>
<dbReference type="GO" id="GO:0043856">
    <property type="term" value="F:anti-sigma factor antagonist activity"/>
    <property type="evidence" value="ECO:0007669"/>
    <property type="project" value="InterPro"/>
</dbReference>
<dbReference type="SUPFAM" id="SSF52091">
    <property type="entry name" value="SpoIIaa-like"/>
    <property type="match status" value="1"/>
</dbReference>
<dbReference type="Pfam" id="PF01740">
    <property type="entry name" value="STAS"/>
    <property type="match status" value="1"/>
</dbReference>
<organism evidence="4 5">
    <name type="scientific">Actinokineospora auranticolor</name>
    <dbReference type="NCBI Taxonomy" id="155976"/>
    <lineage>
        <taxon>Bacteria</taxon>
        <taxon>Bacillati</taxon>
        <taxon>Actinomycetota</taxon>
        <taxon>Actinomycetes</taxon>
        <taxon>Pseudonocardiales</taxon>
        <taxon>Pseudonocardiaceae</taxon>
        <taxon>Actinokineospora</taxon>
    </lineage>
</organism>
<dbReference type="PROSITE" id="PS50801">
    <property type="entry name" value="STAS"/>
    <property type="match status" value="1"/>
</dbReference>
<evidence type="ECO:0000259" key="3">
    <source>
        <dbReference type="PROSITE" id="PS50801"/>
    </source>
</evidence>
<dbReference type="InterPro" id="IPR036513">
    <property type="entry name" value="STAS_dom_sf"/>
</dbReference>
<name>A0A2S6GJP5_9PSEU</name>
<dbReference type="NCBIfam" id="TIGR00377">
    <property type="entry name" value="ant_ant_sig"/>
    <property type="match status" value="1"/>
</dbReference>
<dbReference type="PANTHER" id="PTHR33495">
    <property type="entry name" value="ANTI-SIGMA FACTOR ANTAGONIST TM_1081-RELATED-RELATED"/>
    <property type="match status" value="1"/>
</dbReference>